<dbReference type="AlphaFoldDB" id="A0A6A6F9Y5"/>
<protein>
    <submittedName>
        <fullName evidence="1">Uncharacterized protein</fullName>
    </submittedName>
</protein>
<sequence length="81" mass="9014">MPTEIRAPCPLSLFLSLSQRSLRTRSNIAGHLIAPYDDTNRESEDVIGGHEAADELHLLRAHIQNRSQHSRGGSDPCSSHW</sequence>
<organism evidence="1 2">
    <name type="scientific">Cercospora zeae-maydis SCOH1-5</name>
    <dbReference type="NCBI Taxonomy" id="717836"/>
    <lineage>
        <taxon>Eukaryota</taxon>
        <taxon>Fungi</taxon>
        <taxon>Dikarya</taxon>
        <taxon>Ascomycota</taxon>
        <taxon>Pezizomycotina</taxon>
        <taxon>Dothideomycetes</taxon>
        <taxon>Dothideomycetidae</taxon>
        <taxon>Mycosphaerellales</taxon>
        <taxon>Mycosphaerellaceae</taxon>
        <taxon>Cercospora</taxon>
    </lineage>
</organism>
<dbReference type="Proteomes" id="UP000799539">
    <property type="component" value="Unassembled WGS sequence"/>
</dbReference>
<accession>A0A6A6F9Y5</accession>
<evidence type="ECO:0000313" key="2">
    <source>
        <dbReference type="Proteomes" id="UP000799539"/>
    </source>
</evidence>
<reference evidence="1" key="1">
    <citation type="journal article" date="2020" name="Stud. Mycol.">
        <title>101 Dothideomycetes genomes: a test case for predicting lifestyles and emergence of pathogens.</title>
        <authorList>
            <person name="Haridas S."/>
            <person name="Albert R."/>
            <person name="Binder M."/>
            <person name="Bloem J."/>
            <person name="Labutti K."/>
            <person name="Salamov A."/>
            <person name="Andreopoulos B."/>
            <person name="Baker S."/>
            <person name="Barry K."/>
            <person name="Bills G."/>
            <person name="Bluhm B."/>
            <person name="Cannon C."/>
            <person name="Castanera R."/>
            <person name="Culley D."/>
            <person name="Daum C."/>
            <person name="Ezra D."/>
            <person name="Gonzalez J."/>
            <person name="Henrissat B."/>
            <person name="Kuo A."/>
            <person name="Liang C."/>
            <person name="Lipzen A."/>
            <person name="Lutzoni F."/>
            <person name="Magnuson J."/>
            <person name="Mondo S."/>
            <person name="Nolan M."/>
            <person name="Ohm R."/>
            <person name="Pangilinan J."/>
            <person name="Park H.-J."/>
            <person name="Ramirez L."/>
            <person name="Alfaro M."/>
            <person name="Sun H."/>
            <person name="Tritt A."/>
            <person name="Yoshinaga Y."/>
            <person name="Zwiers L.-H."/>
            <person name="Turgeon B."/>
            <person name="Goodwin S."/>
            <person name="Spatafora J."/>
            <person name="Crous P."/>
            <person name="Grigoriev I."/>
        </authorList>
    </citation>
    <scope>NUCLEOTIDE SEQUENCE</scope>
    <source>
        <strain evidence="1">SCOH1-5</strain>
    </source>
</reference>
<keyword evidence="2" id="KW-1185">Reference proteome</keyword>
<dbReference type="EMBL" id="ML992682">
    <property type="protein sequence ID" value="KAF2210207.1"/>
    <property type="molecule type" value="Genomic_DNA"/>
</dbReference>
<name>A0A6A6F9Y5_9PEZI</name>
<proteinExistence type="predicted"/>
<gene>
    <name evidence="1" type="ORF">CERZMDRAFT_91197</name>
</gene>
<evidence type="ECO:0000313" key="1">
    <source>
        <dbReference type="EMBL" id="KAF2210207.1"/>
    </source>
</evidence>